<evidence type="ECO:0000256" key="4">
    <source>
        <dbReference type="ARBA" id="ARBA00012982"/>
    </source>
</evidence>
<evidence type="ECO:0000313" key="12">
    <source>
        <dbReference type="EMBL" id="EFU42438.1"/>
    </source>
</evidence>
<gene>
    <name evidence="12" type="ORF">PVOR_09220</name>
</gene>
<dbReference type="AlphaFoldDB" id="A0A2R9SYG4"/>
<proteinExistence type="inferred from homology"/>
<keyword evidence="13" id="KW-1185">Reference proteome</keyword>
<dbReference type="NCBIfam" id="TIGR03367">
    <property type="entry name" value="queuosine_QueD"/>
    <property type="match status" value="1"/>
</dbReference>
<evidence type="ECO:0000256" key="9">
    <source>
        <dbReference type="ARBA" id="ARBA00031449"/>
    </source>
</evidence>
<evidence type="ECO:0000256" key="5">
    <source>
        <dbReference type="ARBA" id="ARBA00018141"/>
    </source>
</evidence>
<dbReference type="UniPathway" id="UPA00391"/>
<comment type="pathway">
    <text evidence="2">Purine metabolism; 7-cyano-7-deazaguanine biosynthesis.</text>
</comment>
<dbReference type="GO" id="GO:0070497">
    <property type="term" value="F:6-carboxytetrahydropterin synthase activity"/>
    <property type="evidence" value="ECO:0007669"/>
    <property type="project" value="UniProtKB-EC"/>
</dbReference>
<keyword evidence="8" id="KW-0456">Lyase</keyword>
<name>A0A2R9SYG4_9BACL</name>
<protein>
    <recommendedName>
        <fullName evidence="5">6-carboxy-5,6,7,8-tetrahydropterin synthase</fullName>
        <ecNumber evidence="4">4.1.2.50</ecNumber>
    </recommendedName>
    <alternativeName>
        <fullName evidence="9">Queuosine biosynthesis protein QueD</fullName>
    </alternativeName>
</protein>
<evidence type="ECO:0000256" key="10">
    <source>
        <dbReference type="ARBA" id="ARBA00048807"/>
    </source>
</evidence>
<dbReference type="KEGG" id="pvo:PVOR_09220"/>
<dbReference type="EC" id="4.1.2.50" evidence="4"/>
<dbReference type="EMBL" id="ADHJ01000014">
    <property type="protein sequence ID" value="EFU42438.1"/>
    <property type="molecule type" value="Genomic_DNA"/>
</dbReference>
<accession>A0A2R9SYG4</accession>
<keyword evidence="6" id="KW-0479">Metal-binding</keyword>
<evidence type="ECO:0000256" key="11">
    <source>
        <dbReference type="SAM" id="MobiDB-lite"/>
    </source>
</evidence>
<evidence type="ECO:0000256" key="1">
    <source>
        <dbReference type="ARBA" id="ARBA00001947"/>
    </source>
</evidence>
<dbReference type="InterPro" id="IPR038418">
    <property type="entry name" value="6-PTP_synth/QueD_sf"/>
</dbReference>
<dbReference type="Pfam" id="PF01242">
    <property type="entry name" value="PTPS"/>
    <property type="match status" value="1"/>
</dbReference>
<dbReference type="Gene3D" id="3.30.479.10">
    <property type="entry name" value="6-pyruvoyl tetrahydropterin synthase/QueD"/>
    <property type="match status" value="1"/>
</dbReference>
<comment type="similarity">
    <text evidence="3">Belongs to the PTPS family. QueD subfamily.</text>
</comment>
<comment type="catalytic activity">
    <reaction evidence="10">
        <text>7,8-dihydroneopterin 3'-triphosphate + H2O = 6-carboxy-5,6,7,8-tetrahydropterin + triphosphate + acetaldehyde + 2 H(+)</text>
        <dbReference type="Rhea" id="RHEA:27966"/>
        <dbReference type="ChEBI" id="CHEBI:15343"/>
        <dbReference type="ChEBI" id="CHEBI:15377"/>
        <dbReference type="ChEBI" id="CHEBI:15378"/>
        <dbReference type="ChEBI" id="CHEBI:18036"/>
        <dbReference type="ChEBI" id="CHEBI:58462"/>
        <dbReference type="ChEBI" id="CHEBI:61032"/>
        <dbReference type="EC" id="4.1.2.50"/>
    </reaction>
</comment>
<evidence type="ECO:0000256" key="7">
    <source>
        <dbReference type="ARBA" id="ARBA00022833"/>
    </source>
</evidence>
<feature type="compositionally biased region" description="Polar residues" evidence="11">
    <location>
        <begin position="166"/>
        <end position="182"/>
    </location>
</feature>
<evidence type="ECO:0000313" key="13">
    <source>
        <dbReference type="Proteomes" id="UP000003094"/>
    </source>
</evidence>
<evidence type="ECO:0000256" key="6">
    <source>
        <dbReference type="ARBA" id="ARBA00022723"/>
    </source>
</evidence>
<organism evidence="12 13">
    <name type="scientific">Paenibacillus vortex V453</name>
    <dbReference type="NCBI Taxonomy" id="715225"/>
    <lineage>
        <taxon>Bacteria</taxon>
        <taxon>Bacillati</taxon>
        <taxon>Bacillota</taxon>
        <taxon>Bacilli</taxon>
        <taxon>Bacillales</taxon>
        <taxon>Paenibacillaceae</taxon>
        <taxon>Paenibacillus</taxon>
    </lineage>
</organism>
<dbReference type="InterPro" id="IPR007115">
    <property type="entry name" value="6-PTP_synth/QueD"/>
</dbReference>
<dbReference type="Proteomes" id="UP000003094">
    <property type="component" value="Unassembled WGS sequence"/>
</dbReference>
<dbReference type="GO" id="GO:0046872">
    <property type="term" value="F:metal ion binding"/>
    <property type="evidence" value="ECO:0007669"/>
    <property type="project" value="UniProtKB-KW"/>
</dbReference>
<dbReference type="PANTHER" id="PTHR12589:SF7">
    <property type="entry name" value="6-PYRUVOYL TETRAHYDROBIOPTERIN SYNTHASE"/>
    <property type="match status" value="1"/>
</dbReference>
<evidence type="ECO:0000256" key="8">
    <source>
        <dbReference type="ARBA" id="ARBA00023239"/>
    </source>
</evidence>
<dbReference type="PANTHER" id="PTHR12589">
    <property type="entry name" value="PYRUVOYL TETRAHYDROBIOPTERIN SYNTHASE"/>
    <property type="match status" value="1"/>
</dbReference>
<comment type="caution">
    <text evidence="12">The sequence shown here is derived from an EMBL/GenBank/DDBJ whole genome shotgun (WGS) entry which is preliminary data.</text>
</comment>
<feature type="region of interest" description="Disordered" evidence="11">
    <location>
        <begin position="129"/>
        <end position="206"/>
    </location>
</feature>
<dbReference type="SUPFAM" id="SSF55620">
    <property type="entry name" value="Tetrahydrobiopterin biosynthesis enzymes-like"/>
    <property type="match status" value="1"/>
</dbReference>
<reference evidence="12 13" key="1">
    <citation type="journal article" date="2010" name="BMC Genomics">
        <title>Genome sequence of the pattern forming Paenibacillus vortex bacterium reveals potential for thriving in complex environments.</title>
        <authorList>
            <person name="Sirota-Madi A."/>
            <person name="Olender T."/>
            <person name="Helman Y."/>
            <person name="Ingham C."/>
            <person name="Brainis I."/>
            <person name="Roth D."/>
            <person name="Hagi E."/>
            <person name="Brodsky L."/>
            <person name="Leshkowitz D."/>
            <person name="Galatenko V."/>
            <person name="Nikolaev V."/>
            <person name="Mugasimangalam R.C."/>
            <person name="Bransburg-Zabary S."/>
            <person name="Gutnick D.L."/>
            <person name="Lancet D."/>
            <person name="Ben-Jacob E."/>
        </authorList>
    </citation>
    <scope>NUCLEOTIDE SEQUENCE [LARGE SCALE GENOMIC DNA]</scope>
    <source>
        <strain evidence="12 13">V453</strain>
    </source>
</reference>
<keyword evidence="7" id="KW-0862">Zinc</keyword>
<sequence>MSREPGTFRIVEHLQKLGEDIDAGSLRYHRKRVLVSKEFTFDAAHHLHCYEGKCKNLHGHTYKVVFGISGIPNEVGITVDFGDIKDCWKTDIEPYLDHRYLNETLPPMNTTAENMVVWLFEKMEDALRSKESHEQQGHTNRIRSPVRDADQLRRGQTGVDDPVNDQHVTTANDTGPTASSAAANGGPGRFPSWKSSVPPFKVKAWS</sequence>
<comment type="cofactor">
    <cofactor evidence="1">
        <name>Zn(2+)</name>
        <dbReference type="ChEBI" id="CHEBI:29105"/>
    </cofactor>
</comment>
<evidence type="ECO:0000256" key="2">
    <source>
        <dbReference type="ARBA" id="ARBA00005061"/>
    </source>
</evidence>
<evidence type="ECO:0000256" key="3">
    <source>
        <dbReference type="ARBA" id="ARBA00008900"/>
    </source>
</evidence>